<dbReference type="AlphaFoldDB" id="U4V4Y0"/>
<reference evidence="1 2" key="1">
    <citation type="journal article" date="2014" name="FEMS Microbiol. Lett.">
        <title>Genome sequencing analysis reveals virulence-related gene content of Ochrobactrum intermedium strain 229E, a urease-positive strain isolated from the human gastric niche.</title>
        <authorList>
            <person name="Kulkarni G.J."/>
            <person name="Shetty S."/>
            <person name="Dharne M.S."/>
            <person name="Shouche Y.S."/>
        </authorList>
    </citation>
    <scope>NUCLEOTIDE SEQUENCE [LARGE SCALE GENOMIC DNA]</scope>
    <source>
        <strain evidence="1 2">229E</strain>
    </source>
</reference>
<name>U4V4Y0_9HYPH</name>
<comment type="caution">
    <text evidence="1">The sequence shown here is derived from an EMBL/GenBank/DDBJ whole genome shotgun (WGS) entry which is preliminary data.</text>
</comment>
<evidence type="ECO:0000313" key="1">
    <source>
        <dbReference type="EMBL" id="ERM00113.1"/>
    </source>
</evidence>
<protein>
    <submittedName>
        <fullName evidence="1">Uncharacterized protein</fullName>
    </submittedName>
</protein>
<evidence type="ECO:0000313" key="2">
    <source>
        <dbReference type="Proteomes" id="UP000016842"/>
    </source>
</evidence>
<gene>
    <name evidence="1" type="ORF">Q644_06895</name>
</gene>
<organism evidence="1 2">
    <name type="scientific">Brucella intermedia 229E</name>
    <dbReference type="NCBI Taxonomy" id="1337887"/>
    <lineage>
        <taxon>Bacteria</taxon>
        <taxon>Pseudomonadati</taxon>
        <taxon>Pseudomonadota</taxon>
        <taxon>Alphaproteobacteria</taxon>
        <taxon>Hyphomicrobiales</taxon>
        <taxon>Brucellaceae</taxon>
        <taxon>Brucella/Ochrobactrum group</taxon>
        <taxon>Brucella</taxon>
    </lineage>
</organism>
<dbReference type="EMBL" id="ASXJ01000341">
    <property type="protein sequence ID" value="ERM00113.1"/>
    <property type="molecule type" value="Genomic_DNA"/>
</dbReference>
<proteinExistence type="predicted"/>
<sequence>MDSNAGSLAANADFRGIRDDTDGIGLVRQGGRWKPRCVATDTAGPDRVFELVQFSMNSISSVDSSLGIDHWE</sequence>
<dbReference type="Proteomes" id="UP000016842">
    <property type="component" value="Unassembled WGS sequence"/>
</dbReference>
<accession>U4V4Y0</accession>